<dbReference type="CDD" id="cd01012">
    <property type="entry name" value="YcaC_related"/>
    <property type="match status" value="1"/>
</dbReference>
<dbReference type="eggNOG" id="COG1335">
    <property type="taxonomic scope" value="Bacteria"/>
</dbReference>
<dbReference type="InterPro" id="IPR050993">
    <property type="entry name" value="Isochorismatase_domain"/>
</dbReference>
<dbReference type="EMBL" id="AONQ01000001">
    <property type="protein sequence ID" value="EME71950.1"/>
    <property type="molecule type" value="Genomic_DNA"/>
</dbReference>
<evidence type="ECO:0000259" key="1">
    <source>
        <dbReference type="Pfam" id="PF00857"/>
    </source>
</evidence>
<keyword evidence="3" id="KW-1185">Reference proteome</keyword>
<organism evidence="2 3">
    <name type="scientific">Paramagnetospirillum caucaseum</name>
    <dbReference type="NCBI Taxonomy" id="1244869"/>
    <lineage>
        <taxon>Bacteria</taxon>
        <taxon>Pseudomonadati</taxon>
        <taxon>Pseudomonadota</taxon>
        <taxon>Alphaproteobacteria</taxon>
        <taxon>Rhodospirillales</taxon>
        <taxon>Magnetospirillaceae</taxon>
        <taxon>Paramagnetospirillum</taxon>
    </lineage>
</organism>
<sequence length="180" mass="19167">MLIEAPRSSLLIVDVQQGLAPVMSDPRRVYRGCSLLLRAAARLALPVVISEQYPKGLGTTSGELLEYAPEGAVMEKIHFSCAADEGIRARIGGTGRDQIVIAGIESHVCVLQSALGFLAAGFKPVVVADACASRDPANYQAAMARMAACGIGIVTVEMVIFEWLHRASTPEFKELSALIK</sequence>
<dbReference type="InterPro" id="IPR036380">
    <property type="entry name" value="Isochorismatase-like_sf"/>
</dbReference>
<protein>
    <submittedName>
        <fullName evidence="2">Nicotinamidase-like amidase</fullName>
    </submittedName>
</protein>
<gene>
    <name evidence="2" type="ORF">H261_00185</name>
</gene>
<dbReference type="AlphaFoldDB" id="M2ZBY3"/>
<name>M2ZBY3_9PROT</name>
<evidence type="ECO:0000313" key="3">
    <source>
        <dbReference type="Proteomes" id="UP000011744"/>
    </source>
</evidence>
<evidence type="ECO:0000313" key="2">
    <source>
        <dbReference type="EMBL" id="EME71950.1"/>
    </source>
</evidence>
<comment type="caution">
    <text evidence="2">The sequence shown here is derived from an EMBL/GenBank/DDBJ whole genome shotgun (WGS) entry which is preliminary data.</text>
</comment>
<dbReference type="PANTHER" id="PTHR14119">
    <property type="entry name" value="HYDROLASE"/>
    <property type="match status" value="1"/>
</dbReference>
<dbReference type="Pfam" id="PF00857">
    <property type="entry name" value="Isochorismatase"/>
    <property type="match status" value="1"/>
</dbReference>
<dbReference type="PATRIC" id="fig|1244869.3.peg.32"/>
<dbReference type="RefSeq" id="WP_008612978.1">
    <property type="nucleotide sequence ID" value="NZ_AONQ01000001.1"/>
</dbReference>
<dbReference type="SUPFAM" id="SSF52499">
    <property type="entry name" value="Isochorismatase-like hydrolases"/>
    <property type="match status" value="1"/>
</dbReference>
<feature type="domain" description="Isochorismatase-like" evidence="1">
    <location>
        <begin position="10"/>
        <end position="157"/>
    </location>
</feature>
<proteinExistence type="predicted"/>
<accession>M2ZBY3</accession>
<dbReference type="STRING" id="1244869.H261_00185"/>
<dbReference type="PANTHER" id="PTHR14119:SF3">
    <property type="entry name" value="ISOCHORISMATASE DOMAIN-CONTAINING PROTEIN 2"/>
    <property type="match status" value="1"/>
</dbReference>
<dbReference type="Gene3D" id="3.40.50.850">
    <property type="entry name" value="Isochorismatase-like"/>
    <property type="match status" value="1"/>
</dbReference>
<dbReference type="InterPro" id="IPR000868">
    <property type="entry name" value="Isochorismatase-like_dom"/>
</dbReference>
<reference evidence="2 3" key="1">
    <citation type="journal article" date="2014" name="Genome Announc.">
        <title>Draft Genome Sequence of Magnetospirillum sp. Strain SO-1, a Freshwater Magnetotactic Bacterium Isolated from the Ol'khovka River, Russia.</title>
        <authorList>
            <person name="Grouzdev D.S."/>
            <person name="Dziuba M.V."/>
            <person name="Sukhacheva M.S."/>
            <person name="Mardanov A.V."/>
            <person name="Beletskiy A.V."/>
            <person name="Kuznetsov B.B."/>
            <person name="Skryabin K.G."/>
        </authorList>
    </citation>
    <scope>NUCLEOTIDE SEQUENCE [LARGE SCALE GENOMIC DNA]</scope>
    <source>
        <strain evidence="2 3">SO-1</strain>
    </source>
</reference>
<dbReference type="Proteomes" id="UP000011744">
    <property type="component" value="Unassembled WGS sequence"/>
</dbReference>
<dbReference type="OrthoDB" id="9796958at2"/>